<feature type="non-terminal residue" evidence="2">
    <location>
        <position position="1"/>
    </location>
</feature>
<dbReference type="EMBL" id="KF487115">
    <property type="protein sequence ID" value="AGZ94930.1"/>
    <property type="molecule type" value="mRNA"/>
</dbReference>
<accession>U5YTN7</accession>
<evidence type="ECO:0000256" key="1">
    <source>
        <dbReference type="SAM" id="Coils"/>
    </source>
</evidence>
<dbReference type="AlphaFoldDB" id="U5YTN7"/>
<name>U5YTN7_SCHMD</name>
<proteinExistence type="evidence at transcript level"/>
<organism evidence="2">
    <name type="scientific">Schmidtea mediterranea</name>
    <name type="common">Freshwater planarian flatworm</name>
    <dbReference type="NCBI Taxonomy" id="79327"/>
    <lineage>
        <taxon>Eukaryota</taxon>
        <taxon>Metazoa</taxon>
        <taxon>Spiralia</taxon>
        <taxon>Lophotrochozoa</taxon>
        <taxon>Platyhelminthes</taxon>
        <taxon>Rhabditophora</taxon>
        <taxon>Seriata</taxon>
        <taxon>Tricladida</taxon>
        <taxon>Continenticola</taxon>
        <taxon>Geoplanoidea</taxon>
        <taxon>Dugesiidae</taxon>
        <taxon>Schmidtea</taxon>
    </lineage>
</organism>
<reference evidence="2" key="1">
    <citation type="journal article" date="2013" name="Development">
        <title>Genome-wide analysis of the bHLH gene family in planarians identifies factors required for adult neurogenesis and neuronal regeneration.</title>
        <authorList>
            <person name="Cowles M.W."/>
            <person name="Brown D.D."/>
            <person name="Nisperos S.V."/>
            <person name="Stanley B.N."/>
            <person name="Pearson B.J."/>
            <person name="Zayas R.M."/>
        </authorList>
    </citation>
    <scope>NUCLEOTIDE SEQUENCE</scope>
</reference>
<gene>
    <name evidence="2" type="primary">mxi-1</name>
</gene>
<evidence type="ECO:0000313" key="2">
    <source>
        <dbReference type="EMBL" id="AGZ94930.1"/>
    </source>
</evidence>
<feature type="coiled-coil region" evidence="1">
    <location>
        <begin position="34"/>
        <end position="61"/>
    </location>
</feature>
<sequence length="209" mass="23887">DSVPCRITMLNVLKKASSTIYTRERNIHSMNMKETMAKNRFVELTNRLNNLQRQYKRLKNMEAMSMESTKAERMRNYSECSVLTTSSDDSNCDGVRSRRTSTNYSKFYDQASPVHNYKDKELSKYYKMSTNQDDSLSNSGNNVYKCNSPNSNSCDSGFEESHMNNKNKGEIKSLQPMFLTTTNSTISNSKFILKDPGSIIETDHALLAV</sequence>
<protein>
    <submittedName>
        <fullName evidence="2">Mxi-1 protein</fullName>
    </submittedName>
</protein>
<keyword evidence="1" id="KW-0175">Coiled coil</keyword>